<dbReference type="RefSeq" id="WP_192753002.1">
    <property type="nucleotide sequence ID" value="NZ_BAABJL010000162.1"/>
</dbReference>
<dbReference type="AlphaFoldDB" id="A0A927N6K4"/>
<comment type="caution">
    <text evidence="2">The sequence shown here is derived from an EMBL/GenBank/DDBJ whole genome shotgun (WGS) entry which is preliminary data.</text>
</comment>
<sequence length="132" mass="14265">MPGKGRIAKGAINYAVKYGPLVYEAVKHGREPAQRAVQNALARQSNRRQALRHAGTVIDGSVLRVFHHGEQVWVVFAGENPIASYPPVDKPLPGVLEHADLSLRVRPGEKSPKRIPDVPGAVRKALGRGPSS</sequence>
<evidence type="ECO:0000313" key="3">
    <source>
        <dbReference type="Proteomes" id="UP000638648"/>
    </source>
</evidence>
<proteinExistence type="predicted"/>
<evidence type="ECO:0000313" key="2">
    <source>
        <dbReference type="EMBL" id="MBE1609430.1"/>
    </source>
</evidence>
<evidence type="ECO:0000256" key="1">
    <source>
        <dbReference type="SAM" id="MobiDB-lite"/>
    </source>
</evidence>
<dbReference type="EMBL" id="JADBEM010000001">
    <property type="protein sequence ID" value="MBE1609430.1"/>
    <property type="molecule type" value="Genomic_DNA"/>
</dbReference>
<feature type="compositionally biased region" description="Basic and acidic residues" evidence="1">
    <location>
        <begin position="103"/>
        <end position="116"/>
    </location>
</feature>
<organism evidence="2 3">
    <name type="scientific">Actinopolymorpha pittospori</name>
    <dbReference type="NCBI Taxonomy" id="648752"/>
    <lineage>
        <taxon>Bacteria</taxon>
        <taxon>Bacillati</taxon>
        <taxon>Actinomycetota</taxon>
        <taxon>Actinomycetes</taxon>
        <taxon>Propionibacteriales</taxon>
        <taxon>Actinopolymorphaceae</taxon>
        <taxon>Actinopolymorpha</taxon>
    </lineage>
</organism>
<reference evidence="2" key="1">
    <citation type="submission" date="2020-10" db="EMBL/GenBank/DDBJ databases">
        <title>Sequencing the genomes of 1000 actinobacteria strains.</title>
        <authorList>
            <person name="Klenk H.-P."/>
        </authorList>
    </citation>
    <scope>NUCLEOTIDE SEQUENCE</scope>
    <source>
        <strain evidence="2">DSM 45354</strain>
    </source>
</reference>
<accession>A0A927N6K4</accession>
<feature type="region of interest" description="Disordered" evidence="1">
    <location>
        <begin position="103"/>
        <end position="132"/>
    </location>
</feature>
<keyword evidence="3" id="KW-1185">Reference proteome</keyword>
<name>A0A927N6K4_9ACTN</name>
<protein>
    <submittedName>
        <fullName evidence="2">Uncharacterized protein</fullName>
    </submittedName>
</protein>
<dbReference type="Proteomes" id="UP000638648">
    <property type="component" value="Unassembled WGS sequence"/>
</dbReference>
<gene>
    <name evidence="2" type="ORF">HEB94_006278</name>
</gene>